<dbReference type="SUPFAM" id="SSF55073">
    <property type="entry name" value="Nucleotide cyclase"/>
    <property type="match status" value="1"/>
</dbReference>
<protein>
    <submittedName>
        <fullName evidence="6">EAL domain-containing protein</fullName>
    </submittedName>
</protein>
<dbReference type="AlphaFoldDB" id="A0A939DE07"/>
<evidence type="ECO:0000259" key="5">
    <source>
        <dbReference type="PROSITE" id="PS50924"/>
    </source>
</evidence>
<feature type="transmembrane region" description="Helical" evidence="2">
    <location>
        <begin position="6"/>
        <end position="26"/>
    </location>
</feature>
<dbReference type="CDD" id="cd01948">
    <property type="entry name" value="EAL"/>
    <property type="match status" value="1"/>
</dbReference>
<keyword evidence="7" id="KW-1185">Reference proteome</keyword>
<dbReference type="Gene3D" id="3.20.20.450">
    <property type="entry name" value="EAL domain"/>
    <property type="match status" value="1"/>
</dbReference>
<sequence>MNYDFWLVALSFAVAVLASLTALDLAGRLRATTGRARGVWLCGGALAMGCGIWSMHFIGMLAMEMAGAMQYDIAMTLVSMVAAVFASCAALLLACGPRATAARLGTGGAVMGGGVCLMHYLGMEAMLTHSAITYKPSLFLLSVGIAVLASTAALWLAFHLNPTAAERRPRFRLRLLAAVVMAVGITGMHYTGMAAANYDPAAMIMTESALSPTQLSIAIALIASTVMLVALLMAVYDSHLASRTARLAKSLQHANRELKSMVSRDPLTRLPNRLLMEQRLEQALRRAQLNDSSLSVLFVDLDRFKAVNDSMGHHVGDLLLKLVASRLKASTRDSDTISRVGGDEFMIVTAEGTSRAESEALAKRVTESLGTPFQLEGHIVRISCSVGISVYPGDGSTPHDLMVHADAAMYHAKDMGRNNLQFYERGMSSVAARRNLLEQRLRLAMEHGGLTLAYQPKVDVISGEVTGLEALLRWEDEELGTIRPEEIISIAEDTGLILPIGEWVLSSACRQMQDWHARGLPRLPIAVNVSAIQLNHKHFVTVVEEVLNETGLPPGYLEFELTETAIMHDPDNALRILNRLSRLGISLSIDDFGTGYSNLSQLKRFPISRLKVDRSFTAGVASDFQDAAIVKAMFMLAQSLNLEVVAEGVETDEQLEFIRNLKGNQYQGYLYSKPLGVADLENLLGLHAAAPSPTATADAEVDIAD</sequence>
<accession>A0A939DE07</accession>
<proteinExistence type="predicted"/>
<feature type="transmembrane region" description="Helical" evidence="2">
    <location>
        <begin position="73"/>
        <end position="94"/>
    </location>
</feature>
<dbReference type="EMBL" id="JAFKCZ010000005">
    <property type="protein sequence ID" value="MBN7796369.1"/>
    <property type="molecule type" value="Genomic_DNA"/>
</dbReference>
<feature type="domain" description="EAL" evidence="3">
    <location>
        <begin position="434"/>
        <end position="688"/>
    </location>
</feature>
<comment type="caution">
    <text evidence="6">The sequence shown here is derived from an EMBL/GenBank/DDBJ whole genome shotgun (WGS) entry which is preliminary data.</text>
</comment>
<dbReference type="PROSITE" id="PS50887">
    <property type="entry name" value="GGDEF"/>
    <property type="match status" value="1"/>
</dbReference>
<comment type="cofactor">
    <cofactor evidence="1">
        <name>Mg(2+)</name>
        <dbReference type="ChEBI" id="CHEBI:18420"/>
    </cofactor>
</comment>
<dbReference type="GO" id="GO:0016020">
    <property type="term" value="C:membrane"/>
    <property type="evidence" value="ECO:0007669"/>
    <property type="project" value="UniProtKB-UniRule"/>
</dbReference>
<evidence type="ECO:0000313" key="6">
    <source>
        <dbReference type="EMBL" id="MBN7796369.1"/>
    </source>
</evidence>
<feature type="domain" description="GGDEF" evidence="4">
    <location>
        <begin position="292"/>
        <end position="425"/>
    </location>
</feature>
<evidence type="ECO:0000259" key="4">
    <source>
        <dbReference type="PROSITE" id="PS50887"/>
    </source>
</evidence>
<dbReference type="Gene3D" id="3.30.70.270">
    <property type="match status" value="1"/>
</dbReference>
<feature type="domain" description="MHYT" evidence="5">
    <location>
        <begin position="3"/>
        <end position="199"/>
    </location>
</feature>
<dbReference type="CDD" id="cd01949">
    <property type="entry name" value="GGDEF"/>
    <property type="match status" value="1"/>
</dbReference>
<reference evidence="6" key="1">
    <citation type="submission" date="2021-02" db="EMBL/GenBank/DDBJ databases">
        <title>PHA producing bacteria isolated from coastal sediment in Guangdong, Shenzhen.</title>
        <authorList>
            <person name="Zheng W."/>
            <person name="Yu S."/>
            <person name="Huang Y."/>
        </authorList>
    </citation>
    <scope>NUCLEOTIDE SEQUENCE</scope>
    <source>
        <strain evidence="6">TN14-10</strain>
    </source>
</reference>
<dbReference type="PROSITE" id="PS50924">
    <property type="entry name" value="MHYT"/>
    <property type="match status" value="1"/>
</dbReference>
<organism evidence="6 7">
    <name type="scientific">Parahaliea mediterranea</name>
    <dbReference type="NCBI Taxonomy" id="651086"/>
    <lineage>
        <taxon>Bacteria</taxon>
        <taxon>Pseudomonadati</taxon>
        <taxon>Pseudomonadota</taxon>
        <taxon>Gammaproteobacteria</taxon>
        <taxon>Cellvibrionales</taxon>
        <taxon>Halieaceae</taxon>
        <taxon>Parahaliea</taxon>
    </lineage>
</organism>
<evidence type="ECO:0000259" key="3">
    <source>
        <dbReference type="PROSITE" id="PS50883"/>
    </source>
</evidence>
<dbReference type="InterPro" id="IPR043128">
    <property type="entry name" value="Rev_trsase/Diguanyl_cyclase"/>
</dbReference>
<dbReference type="PANTHER" id="PTHR44757:SF2">
    <property type="entry name" value="BIOFILM ARCHITECTURE MAINTENANCE PROTEIN MBAA"/>
    <property type="match status" value="1"/>
</dbReference>
<dbReference type="InterPro" id="IPR029787">
    <property type="entry name" value="Nucleotide_cyclase"/>
</dbReference>
<evidence type="ECO:0000313" key="7">
    <source>
        <dbReference type="Proteomes" id="UP000664303"/>
    </source>
</evidence>
<dbReference type="PROSITE" id="PS50883">
    <property type="entry name" value="EAL"/>
    <property type="match status" value="1"/>
</dbReference>
<dbReference type="RefSeq" id="WP_206559820.1">
    <property type="nucleotide sequence ID" value="NZ_JAFKCZ010000005.1"/>
</dbReference>
<feature type="transmembrane region" description="Helical" evidence="2">
    <location>
        <begin position="173"/>
        <end position="195"/>
    </location>
</feature>
<keyword evidence="2" id="KW-0812">Transmembrane</keyword>
<feature type="transmembrane region" description="Helical" evidence="2">
    <location>
        <begin position="215"/>
        <end position="236"/>
    </location>
</feature>
<dbReference type="GO" id="GO:0003824">
    <property type="term" value="F:catalytic activity"/>
    <property type="evidence" value="ECO:0007669"/>
    <property type="project" value="UniProtKB-ARBA"/>
</dbReference>
<dbReference type="SMART" id="SM00052">
    <property type="entry name" value="EAL"/>
    <property type="match status" value="1"/>
</dbReference>
<feature type="transmembrane region" description="Helical" evidence="2">
    <location>
        <begin position="38"/>
        <end position="61"/>
    </location>
</feature>
<dbReference type="PANTHER" id="PTHR44757">
    <property type="entry name" value="DIGUANYLATE CYCLASE DGCP"/>
    <property type="match status" value="1"/>
</dbReference>
<dbReference type="Proteomes" id="UP000664303">
    <property type="component" value="Unassembled WGS sequence"/>
</dbReference>
<dbReference type="InterPro" id="IPR052155">
    <property type="entry name" value="Biofilm_reg_signaling"/>
</dbReference>
<keyword evidence="2" id="KW-1133">Transmembrane helix</keyword>
<dbReference type="Pfam" id="PF03707">
    <property type="entry name" value="MHYT"/>
    <property type="match status" value="4"/>
</dbReference>
<feature type="transmembrane region" description="Helical" evidence="2">
    <location>
        <begin position="101"/>
        <end position="121"/>
    </location>
</feature>
<evidence type="ECO:0000256" key="1">
    <source>
        <dbReference type="ARBA" id="ARBA00001946"/>
    </source>
</evidence>
<dbReference type="SMART" id="SM00267">
    <property type="entry name" value="GGDEF"/>
    <property type="match status" value="1"/>
</dbReference>
<feature type="transmembrane region" description="Helical" evidence="2">
    <location>
        <begin position="141"/>
        <end position="161"/>
    </location>
</feature>
<dbReference type="InterPro" id="IPR035919">
    <property type="entry name" value="EAL_sf"/>
</dbReference>
<gene>
    <name evidence="6" type="ORF">JYP50_07195</name>
</gene>
<dbReference type="FunFam" id="3.30.70.270:FF:000001">
    <property type="entry name" value="Diguanylate cyclase domain protein"/>
    <property type="match status" value="1"/>
</dbReference>
<keyword evidence="2" id="KW-0472">Membrane</keyword>
<dbReference type="Pfam" id="PF00563">
    <property type="entry name" value="EAL"/>
    <property type="match status" value="1"/>
</dbReference>
<name>A0A939DE07_9GAMM</name>
<dbReference type="Pfam" id="PF00990">
    <property type="entry name" value="GGDEF"/>
    <property type="match status" value="1"/>
</dbReference>
<dbReference type="InterPro" id="IPR005330">
    <property type="entry name" value="MHYT_dom"/>
</dbReference>
<dbReference type="NCBIfam" id="TIGR00254">
    <property type="entry name" value="GGDEF"/>
    <property type="match status" value="1"/>
</dbReference>
<dbReference type="SUPFAM" id="SSF141868">
    <property type="entry name" value="EAL domain-like"/>
    <property type="match status" value="1"/>
</dbReference>
<dbReference type="InterPro" id="IPR000160">
    <property type="entry name" value="GGDEF_dom"/>
</dbReference>
<dbReference type="InterPro" id="IPR001633">
    <property type="entry name" value="EAL_dom"/>
</dbReference>
<evidence type="ECO:0000256" key="2">
    <source>
        <dbReference type="PROSITE-ProRule" id="PRU00244"/>
    </source>
</evidence>